<sequence length="53" mass="5965">MIDLIECSPELLNTSKAFLMYTSLPLARKEANEELALYLKTITSNKTLNTETS</sequence>
<gene>
    <name evidence="1" type="ORF">GCM10009119_38780</name>
</gene>
<comment type="caution">
    <text evidence="1">The sequence shown here is derived from an EMBL/GenBank/DDBJ whole genome shotgun (WGS) entry which is preliminary data.</text>
</comment>
<name>A0ABN1N5H8_9BACT</name>
<proteinExistence type="predicted"/>
<dbReference type="EMBL" id="BAAAFI010000047">
    <property type="protein sequence ID" value="GAA0880908.1"/>
    <property type="molecule type" value="Genomic_DNA"/>
</dbReference>
<reference evidence="2" key="1">
    <citation type="journal article" date="2019" name="Int. J. Syst. Evol. Microbiol.">
        <title>The Global Catalogue of Microorganisms (GCM) 10K type strain sequencing project: providing services to taxonomists for standard genome sequencing and annotation.</title>
        <authorList>
            <consortium name="The Broad Institute Genomics Platform"/>
            <consortium name="The Broad Institute Genome Sequencing Center for Infectious Disease"/>
            <person name="Wu L."/>
            <person name="Ma J."/>
        </authorList>
    </citation>
    <scope>NUCLEOTIDE SEQUENCE [LARGE SCALE GENOMIC DNA]</scope>
    <source>
        <strain evidence="2">JCM 16112</strain>
    </source>
</reference>
<organism evidence="1 2">
    <name type="scientific">Algoriphagus jejuensis</name>
    <dbReference type="NCBI Taxonomy" id="419934"/>
    <lineage>
        <taxon>Bacteria</taxon>
        <taxon>Pseudomonadati</taxon>
        <taxon>Bacteroidota</taxon>
        <taxon>Cytophagia</taxon>
        <taxon>Cytophagales</taxon>
        <taxon>Cyclobacteriaceae</taxon>
        <taxon>Algoriphagus</taxon>
    </lineage>
</organism>
<keyword evidence="2" id="KW-1185">Reference proteome</keyword>
<evidence type="ECO:0000313" key="2">
    <source>
        <dbReference type="Proteomes" id="UP001500469"/>
    </source>
</evidence>
<dbReference type="Proteomes" id="UP001500469">
    <property type="component" value="Unassembled WGS sequence"/>
</dbReference>
<accession>A0ABN1N5H8</accession>
<protein>
    <submittedName>
        <fullName evidence="1">Uncharacterized protein</fullName>
    </submittedName>
</protein>
<evidence type="ECO:0000313" key="1">
    <source>
        <dbReference type="EMBL" id="GAA0880908.1"/>
    </source>
</evidence>